<gene>
    <name evidence="9" type="ORF">FHS34_006023</name>
</gene>
<feature type="transmembrane region" description="Helical" evidence="7">
    <location>
        <begin position="43"/>
        <end position="61"/>
    </location>
</feature>
<keyword evidence="4" id="KW-0808">Transferase</keyword>
<reference evidence="9 10" key="1">
    <citation type="submission" date="2020-08" db="EMBL/GenBank/DDBJ databases">
        <title>Genomic Encyclopedia of Type Strains, Phase III (KMG-III): the genomes of soil and plant-associated and newly described type strains.</title>
        <authorList>
            <person name="Whitman W."/>
        </authorList>
    </citation>
    <scope>NUCLEOTIDE SEQUENCE [LARGE SCALE GENOMIC DNA]</scope>
    <source>
        <strain evidence="9 10">CECT 3313</strain>
    </source>
</reference>
<dbReference type="SMART" id="SM00387">
    <property type="entry name" value="HATPase_c"/>
    <property type="match status" value="1"/>
</dbReference>
<accession>A0A7W9UTD4</accession>
<keyword evidence="5 9" id="KW-0418">Kinase</keyword>
<dbReference type="GO" id="GO:0004673">
    <property type="term" value="F:protein histidine kinase activity"/>
    <property type="evidence" value="ECO:0007669"/>
    <property type="project" value="UniProtKB-EC"/>
</dbReference>
<protein>
    <recommendedName>
        <fullName evidence="2">histidine kinase</fullName>
        <ecNumber evidence="2">2.7.13.3</ecNumber>
    </recommendedName>
</protein>
<feature type="transmembrane region" description="Helical" evidence="7">
    <location>
        <begin position="18"/>
        <end position="37"/>
    </location>
</feature>
<dbReference type="Pfam" id="PF02518">
    <property type="entry name" value="HATPase_c"/>
    <property type="match status" value="1"/>
</dbReference>
<dbReference type="InterPro" id="IPR050428">
    <property type="entry name" value="TCS_sensor_his_kinase"/>
</dbReference>
<dbReference type="EMBL" id="JACHJK010000012">
    <property type="protein sequence ID" value="MBB5930525.1"/>
    <property type="molecule type" value="Genomic_DNA"/>
</dbReference>
<feature type="domain" description="Histidine kinase/HSP90-like ATPase" evidence="8">
    <location>
        <begin position="262"/>
        <end position="376"/>
    </location>
</feature>
<keyword evidence="3" id="KW-0597">Phosphoprotein</keyword>
<evidence type="ECO:0000313" key="9">
    <source>
        <dbReference type="EMBL" id="MBB5930525.1"/>
    </source>
</evidence>
<dbReference type="GO" id="GO:0000160">
    <property type="term" value="P:phosphorelay signal transduction system"/>
    <property type="evidence" value="ECO:0007669"/>
    <property type="project" value="TreeGrafter"/>
</dbReference>
<dbReference type="GO" id="GO:0005886">
    <property type="term" value="C:plasma membrane"/>
    <property type="evidence" value="ECO:0007669"/>
    <property type="project" value="TreeGrafter"/>
</dbReference>
<feature type="region of interest" description="Disordered" evidence="6">
    <location>
        <begin position="386"/>
        <end position="424"/>
    </location>
</feature>
<comment type="caution">
    <text evidence="9">The sequence shown here is derived from an EMBL/GenBank/DDBJ whole genome shotgun (WGS) entry which is preliminary data.</text>
</comment>
<evidence type="ECO:0000256" key="7">
    <source>
        <dbReference type="SAM" id="Phobius"/>
    </source>
</evidence>
<proteinExistence type="predicted"/>
<evidence type="ECO:0000256" key="3">
    <source>
        <dbReference type="ARBA" id="ARBA00022553"/>
    </source>
</evidence>
<feature type="region of interest" description="Disordered" evidence="6">
    <location>
        <begin position="462"/>
        <end position="495"/>
    </location>
</feature>
<dbReference type="PANTHER" id="PTHR45436:SF5">
    <property type="entry name" value="SENSOR HISTIDINE KINASE TRCS"/>
    <property type="match status" value="1"/>
</dbReference>
<keyword evidence="7" id="KW-0812">Transmembrane</keyword>
<evidence type="ECO:0000313" key="10">
    <source>
        <dbReference type="Proteomes" id="UP000585836"/>
    </source>
</evidence>
<dbReference type="InterPro" id="IPR003594">
    <property type="entry name" value="HATPase_dom"/>
</dbReference>
<evidence type="ECO:0000256" key="1">
    <source>
        <dbReference type="ARBA" id="ARBA00000085"/>
    </source>
</evidence>
<keyword evidence="7" id="KW-1133">Transmembrane helix</keyword>
<evidence type="ECO:0000256" key="5">
    <source>
        <dbReference type="ARBA" id="ARBA00022777"/>
    </source>
</evidence>
<sequence>MVSVQKPPGGRERPYARVLLPPAIVMAGAAGAAVALVPPSARIAVGVCGALAVLLVLGTAGEAARRGRRLREAQAEHARHTAYLEQRIAAHEELMQRFATDVLPTGFLRLRRGEVLRDTVRYVFDEDPALRGLPEGYRELVRIALRGADHEISMRDASERSFVSIARRVQAIVHQQAKELREMEEDHGRNPEVFDDLLRIDHGTSLIGRLADTISVLGGGRPGRQWPLPVSLYSVLRGAMSRILEYRRIDLSSIVNINIKGTAVEPVIHAAAELLDNATRYSPPSTQVHVTAAEVQAGIAIEIEDAGVSLTEESRARIEQMIEDAKNGDDAQNLGDTPRLGLAVVGRLCKQFDMEVSLRASAYGGVRAILIVPRVMTTTEPGVGAAHGIGATGIPKPELGAVEGPKRPPKKRRPTSPKIPAGISMEDDVPEVTEWTAGGLPQRRSRVKTPLSQRIAEQAAIERAEREGRPTIWSQTRAEPEPEPEIDPERKKLMDRPPGMWMEAFWDGLRKGMPEDATAAELTDFTLHPTKYLHLIDDSADYAEGATAADDEGDLK</sequence>
<keyword evidence="7" id="KW-0472">Membrane</keyword>
<evidence type="ECO:0000259" key="8">
    <source>
        <dbReference type="SMART" id="SM00387"/>
    </source>
</evidence>
<dbReference type="InterPro" id="IPR036890">
    <property type="entry name" value="HATPase_C_sf"/>
</dbReference>
<organism evidence="9 10">
    <name type="scientific">Streptomyces echinatus</name>
    <dbReference type="NCBI Taxonomy" id="67293"/>
    <lineage>
        <taxon>Bacteria</taxon>
        <taxon>Bacillati</taxon>
        <taxon>Actinomycetota</taxon>
        <taxon>Actinomycetes</taxon>
        <taxon>Kitasatosporales</taxon>
        <taxon>Streptomycetaceae</taxon>
        <taxon>Streptomyces</taxon>
    </lineage>
</organism>
<dbReference type="Gene3D" id="3.30.565.10">
    <property type="entry name" value="Histidine kinase-like ATPase, C-terminal domain"/>
    <property type="match status" value="1"/>
</dbReference>
<dbReference type="RefSeq" id="WP_225817670.1">
    <property type="nucleotide sequence ID" value="NZ_JACHJK010000012.1"/>
</dbReference>
<keyword evidence="10" id="KW-1185">Reference proteome</keyword>
<comment type="catalytic activity">
    <reaction evidence="1">
        <text>ATP + protein L-histidine = ADP + protein N-phospho-L-histidine.</text>
        <dbReference type="EC" id="2.7.13.3"/>
    </reaction>
</comment>
<dbReference type="EC" id="2.7.13.3" evidence="2"/>
<evidence type="ECO:0000256" key="6">
    <source>
        <dbReference type="SAM" id="MobiDB-lite"/>
    </source>
</evidence>
<dbReference type="PANTHER" id="PTHR45436">
    <property type="entry name" value="SENSOR HISTIDINE KINASE YKOH"/>
    <property type="match status" value="1"/>
</dbReference>
<dbReference type="AlphaFoldDB" id="A0A7W9UTD4"/>
<evidence type="ECO:0000256" key="2">
    <source>
        <dbReference type="ARBA" id="ARBA00012438"/>
    </source>
</evidence>
<dbReference type="SUPFAM" id="SSF55874">
    <property type="entry name" value="ATPase domain of HSP90 chaperone/DNA topoisomerase II/histidine kinase"/>
    <property type="match status" value="1"/>
</dbReference>
<dbReference type="Proteomes" id="UP000585836">
    <property type="component" value="Unassembled WGS sequence"/>
</dbReference>
<name>A0A7W9UTD4_9ACTN</name>
<evidence type="ECO:0000256" key="4">
    <source>
        <dbReference type="ARBA" id="ARBA00022679"/>
    </source>
</evidence>